<keyword evidence="4" id="KW-1185">Reference proteome</keyword>
<evidence type="ECO:0000256" key="1">
    <source>
        <dbReference type="SAM" id="SignalP"/>
    </source>
</evidence>
<evidence type="ECO:0000259" key="2">
    <source>
        <dbReference type="Pfam" id="PF13590"/>
    </source>
</evidence>
<dbReference type="Pfam" id="PF13590">
    <property type="entry name" value="DUF4136"/>
    <property type="match status" value="1"/>
</dbReference>
<dbReference type="Proteomes" id="UP000283254">
    <property type="component" value="Unassembled WGS sequence"/>
</dbReference>
<name>A0A422QLQ8_9BURK</name>
<reference evidence="3" key="1">
    <citation type="submission" date="2014-10" db="EMBL/GenBank/DDBJ databases">
        <title>Massilia sp. genome.</title>
        <authorList>
            <person name="Xu B."/>
            <person name="Dai L."/>
            <person name="Huang Z."/>
        </authorList>
    </citation>
    <scope>NUCLEOTIDE SEQUENCE [LARGE SCALE GENOMIC DNA]</scope>
    <source>
        <strain evidence="3">CFS-1</strain>
    </source>
</reference>
<keyword evidence="1" id="KW-0732">Signal</keyword>
<evidence type="ECO:0000313" key="3">
    <source>
        <dbReference type="EMBL" id="RNF30949.1"/>
    </source>
</evidence>
<dbReference type="PROSITE" id="PS51257">
    <property type="entry name" value="PROKAR_LIPOPROTEIN"/>
    <property type="match status" value="1"/>
</dbReference>
<dbReference type="AlphaFoldDB" id="A0A422QLQ8"/>
<organism evidence="3 4">
    <name type="scientific">Massilia aurea</name>
    <dbReference type="NCBI Taxonomy" id="373040"/>
    <lineage>
        <taxon>Bacteria</taxon>
        <taxon>Pseudomonadati</taxon>
        <taxon>Pseudomonadota</taxon>
        <taxon>Betaproteobacteria</taxon>
        <taxon>Burkholderiales</taxon>
        <taxon>Oxalobacteraceae</taxon>
        <taxon>Telluria group</taxon>
        <taxon>Massilia</taxon>
    </lineage>
</organism>
<feature type="domain" description="DUF4136" evidence="2">
    <location>
        <begin position="28"/>
        <end position="201"/>
    </location>
</feature>
<feature type="signal peptide" evidence="1">
    <location>
        <begin position="1"/>
        <end position="26"/>
    </location>
</feature>
<feature type="chain" id="PRO_5019449315" description="DUF4136 domain-containing protein" evidence="1">
    <location>
        <begin position="27"/>
        <end position="217"/>
    </location>
</feature>
<gene>
    <name evidence="3" type="ORF">NM04_09880</name>
</gene>
<dbReference type="OrthoDB" id="8940851at2"/>
<protein>
    <recommendedName>
        <fullName evidence="2">DUF4136 domain-containing protein</fullName>
    </recommendedName>
</protein>
<proteinExistence type="predicted"/>
<evidence type="ECO:0000313" key="4">
    <source>
        <dbReference type="Proteomes" id="UP000283254"/>
    </source>
</evidence>
<dbReference type="InterPro" id="IPR025411">
    <property type="entry name" value="DUF4136"/>
</dbReference>
<comment type="caution">
    <text evidence="3">The sequence shown here is derived from an EMBL/GenBank/DDBJ whole genome shotgun (WGS) entry which is preliminary data.</text>
</comment>
<accession>A0A422QLQ8</accession>
<dbReference type="Gene3D" id="3.30.160.670">
    <property type="match status" value="1"/>
</dbReference>
<dbReference type="RefSeq" id="WP_123069373.1">
    <property type="nucleotide sequence ID" value="NZ_JSAB01000080.1"/>
</dbReference>
<sequence length="217" mass="24698">MKRLIMVAAGSALALLLGGCATTIRSDVTTFHQWPAQIQDKSYVFEVPSPQDDTLEWRSYQELVRAQLARQGFRDAEGATPALTVAMRFTTTDLPVRVLEPIMTPYFYPSARFGYGYGYRGFNRRYWGGWYSPFYDPFWGPYPAYQTSVEHHYRRELQVSIKAARDGKRLFDVTVHNTSRNMSTPEIMPALVHSAFEGFPGPSGVARRVEVKQEPKG</sequence>
<dbReference type="EMBL" id="JSAB01000080">
    <property type="protein sequence ID" value="RNF30949.1"/>
    <property type="molecule type" value="Genomic_DNA"/>
</dbReference>